<dbReference type="PRINTS" id="PR00131">
    <property type="entry name" value="GLHYDRLASE1"/>
</dbReference>
<dbReference type="GO" id="GO:0030245">
    <property type="term" value="P:cellulose catabolic process"/>
    <property type="evidence" value="ECO:0007669"/>
    <property type="project" value="UniProtKB-KW"/>
</dbReference>
<accession>A0AA41QD39</accession>
<dbReference type="InterPro" id="IPR017736">
    <property type="entry name" value="Glyco_hydro_1_beta-glucosidase"/>
</dbReference>
<evidence type="ECO:0000256" key="5">
    <source>
        <dbReference type="ARBA" id="ARBA00023277"/>
    </source>
</evidence>
<evidence type="ECO:0000313" key="13">
    <source>
        <dbReference type="Proteomes" id="UP001165405"/>
    </source>
</evidence>
<evidence type="ECO:0000256" key="7">
    <source>
        <dbReference type="ARBA" id="ARBA00023326"/>
    </source>
</evidence>
<name>A0AA41QD39_9MICO</name>
<feature type="binding site" evidence="9">
    <location>
        <position position="131"/>
    </location>
    <ligand>
        <name>substrate</name>
    </ligand>
</feature>
<proteinExistence type="inferred from homology"/>
<keyword evidence="5" id="KW-0119">Carbohydrate metabolism</keyword>
<evidence type="ECO:0000256" key="10">
    <source>
        <dbReference type="PROSITE-ProRule" id="PRU10055"/>
    </source>
</evidence>
<feature type="active site" description="Proton donor" evidence="8">
    <location>
        <position position="176"/>
    </location>
</feature>
<protein>
    <recommendedName>
        <fullName evidence="2 11">Beta-glucosidase</fullName>
        <ecNumber evidence="2 11">3.2.1.21</ecNumber>
    </recommendedName>
</protein>
<dbReference type="InterPro" id="IPR001360">
    <property type="entry name" value="Glyco_hydro_1"/>
</dbReference>
<dbReference type="Proteomes" id="UP001165405">
    <property type="component" value="Unassembled WGS sequence"/>
</dbReference>
<dbReference type="GO" id="GO:0005829">
    <property type="term" value="C:cytosol"/>
    <property type="evidence" value="ECO:0007669"/>
    <property type="project" value="TreeGrafter"/>
</dbReference>
<keyword evidence="4" id="KW-0136">Cellulose degradation</keyword>
<dbReference type="PANTHER" id="PTHR10353">
    <property type="entry name" value="GLYCOSYL HYDROLASE"/>
    <property type="match status" value="1"/>
</dbReference>
<keyword evidence="7" id="KW-0624">Polysaccharide degradation</keyword>
<evidence type="ECO:0000256" key="2">
    <source>
        <dbReference type="ARBA" id="ARBA00012744"/>
    </source>
</evidence>
<dbReference type="GO" id="GO:0008422">
    <property type="term" value="F:beta-glucosidase activity"/>
    <property type="evidence" value="ECO:0007669"/>
    <property type="project" value="UniProtKB-EC"/>
</dbReference>
<feature type="binding site" evidence="9">
    <location>
        <position position="175"/>
    </location>
    <ligand>
        <name>substrate</name>
    </ligand>
</feature>
<dbReference type="EMBL" id="JAKGSG010000025">
    <property type="protein sequence ID" value="MCF4120926.1"/>
    <property type="molecule type" value="Genomic_DNA"/>
</dbReference>
<keyword evidence="3 11" id="KW-0378">Hydrolase</keyword>
<evidence type="ECO:0000256" key="8">
    <source>
        <dbReference type="PIRSR" id="PIRSR617736-1"/>
    </source>
</evidence>
<dbReference type="Gene3D" id="3.20.20.80">
    <property type="entry name" value="Glycosidases"/>
    <property type="match status" value="1"/>
</dbReference>
<dbReference type="PANTHER" id="PTHR10353:SF36">
    <property type="entry name" value="LP05116P"/>
    <property type="match status" value="1"/>
</dbReference>
<dbReference type="RefSeq" id="WP_236088692.1">
    <property type="nucleotide sequence ID" value="NZ_JAKGSG010000025.1"/>
</dbReference>
<keyword evidence="13" id="KW-1185">Reference proteome</keyword>
<feature type="active site" description="Nucleophile" evidence="8 10">
    <location>
        <position position="374"/>
    </location>
</feature>
<evidence type="ECO:0000256" key="4">
    <source>
        <dbReference type="ARBA" id="ARBA00023001"/>
    </source>
</evidence>
<evidence type="ECO:0000256" key="11">
    <source>
        <dbReference type="RuleBase" id="RU361175"/>
    </source>
</evidence>
<dbReference type="SUPFAM" id="SSF51445">
    <property type="entry name" value="(Trans)glycosidases"/>
    <property type="match status" value="1"/>
</dbReference>
<comment type="similarity">
    <text evidence="1 11">Belongs to the glycosyl hydrolase 1 family.</text>
</comment>
<sequence length="477" mass="52494">MRRHAHAAPAETASRLPAGFRLGVSTSAYQIEGAAREDGRGTSIWDTFVRRPGTVRDSGTGEVAIDHYHRLEEDLDHVAELGVSDYRFSIAWPRVVPAGRGTANGAGLDFYDRVVDGLLARGVRPVPTLYHWDLPQPLEDAGGWMGRDVAYAFAEYADVVARRLGDRVRDWITLNEMNVHTLYGYALTDHAPGRGLGLGALPSAHHQLLAHGLAVQALRSHDAGRVGIAAQHFPVEPASDDPADVEAAYLFSELTNWMFSDPILRGRYPSDELRGLLPCSDEQLDEDLRVISAPLDFYGVNYYEPTRVEAPRAGKDYSGVLEVDVPDGMPFSPVPYGAPEATDFGWSVVPGALTAILLELRDRYPALPPVIVTENGASFHDVVDPDGGVHDEPRVDFLRRHLGAVADAVEAGVDVTGYYCWSAFDNFEWAAGYGERFGLVHVDYATLERTRKDSWYWYRDLARAVRGATRDAGKDHA</sequence>
<keyword evidence="6 11" id="KW-0326">Glycosidase</keyword>
<evidence type="ECO:0000256" key="3">
    <source>
        <dbReference type="ARBA" id="ARBA00022801"/>
    </source>
</evidence>
<evidence type="ECO:0000256" key="9">
    <source>
        <dbReference type="PIRSR" id="PIRSR617736-2"/>
    </source>
</evidence>
<evidence type="ECO:0000256" key="1">
    <source>
        <dbReference type="ARBA" id="ARBA00010838"/>
    </source>
</evidence>
<comment type="catalytic activity">
    <reaction evidence="11">
        <text>Hydrolysis of terminal, non-reducing beta-D-glucosyl residues with release of beta-D-glucose.</text>
        <dbReference type="EC" id="3.2.1.21"/>
    </reaction>
</comment>
<feature type="binding site" evidence="9">
    <location>
        <position position="421"/>
    </location>
    <ligand>
        <name>substrate</name>
    </ligand>
</feature>
<dbReference type="InterPro" id="IPR018120">
    <property type="entry name" value="Glyco_hydro_1_AS"/>
</dbReference>
<evidence type="ECO:0000256" key="6">
    <source>
        <dbReference type="ARBA" id="ARBA00023295"/>
    </source>
</evidence>
<dbReference type="FunFam" id="3.20.20.80:FF:000004">
    <property type="entry name" value="Beta-glucosidase 6-phospho-beta-glucosidase"/>
    <property type="match status" value="1"/>
</dbReference>
<comment type="caution">
    <text evidence="12">The sequence shown here is derived from an EMBL/GenBank/DDBJ whole genome shotgun (WGS) entry which is preliminary data.</text>
</comment>
<gene>
    <name evidence="12" type="ORF">L1785_08025</name>
</gene>
<dbReference type="AlphaFoldDB" id="A0AA41QD39"/>
<feature type="binding site" evidence="9">
    <location>
        <position position="30"/>
    </location>
    <ligand>
        <name>substrate</name>
    </ligand>
</feature>
<dbReference type="PROSITE" id="PS00572">
    <property type="entry name" value="GLYCOSYL_HYDROL_F1_1"/>
    <property type="match status" value="1"/>
</dbReference>
<organism evidence="12 13">
    <name type="scientific">Antribacter soli</name>
    <dbReference type="NCBI Taxonomy" id="2910976"/>
    <lineage>
        <taxon>Bacteria</taxon>
        <taxon>Bacillati</taxon>
        <taxon>Actinomycetota</taxon>
        <taxon>Actinomycetes</taxon>
        <taxon>Micrococcales</taxon>
        <taxon>Promicromonosporaceae</taxon>
        <taxon>Antribacter</taxon>
    </lineage>
</organism>
<dbReference type="NCBIfam" id="TIGR03356">
    <property type="entry name" value="BGL"/>
    <property type="match status" value="1"/>
</dbReference>
<reference evidence="12" key="1">
    <citation type="submission" date="2022-01" db="EMBL/GenBank/DDBJ databases">
        <title>Antribacter sp. nov., isolated from Guizhou of China.</title>
        <authorList>
            <person name="Chengliang C."/>
            <person name="Ya Z."/>
        </authorList>
    </citation>
    <scope>NUCLEOTIDE SEQUENCE</scope>
    <source>
        <strain evidence="12">KLBMP 9083</strain>
    </source>
</reference>
<feature type="binding site" evidence="9">
    <location>
        <position position="303"/>
    </location>
    <ligand>
        <name>substrate</name>
    </ligand>
</feature>
<dbReference type="InterPro" id="IPR017853">
    <property type="entry name" value="GH"/>
</dbReference>
<dbReference type="Pfam" id="PF00232">
    <property type="entry name" value="Glyco_hydro_1"/>
    <property type="match status" value="1"/>
</dbReference>
<dbReference type="EC" id="3.2.1.21" evidence="2 11"/>
<evidence type="ECO:0000313" key="12">
    <source>
        <dbReference type="EMBL" id="MCF4120926.1"/>
    </source>
</evidence>
<feature type="binding site" evidence="9">
    <location>
        <begin position="428"/>
        <end position="429"/>
    </location>
    <ligand>
        <name>substrate</name>
    </ligand>
</feature>